<keyword evidence="3" id="KW-1185">Reference proteome</keyword>
<gene>
    <name evidence="2" type="ORF">P5G50_00510</name>
</gene>
<accession>A0ABT8K7X3</accession>
<feature type="signal peptide" evidence="1">
    <location>
        <begin position="1"/>
        <end position="32"/>
    </location>
</feature>
<evidence type="ECO:0000313" key="3">
    <source>
        <dbReference type="Proteomes" id="UP001174208"/>
    </source>
</evidence>
<dbReference type="EMBL" id="JAROCF010000001">
    <property type="protein sequence ID" value="MDN4612916.1"/>
    <property type="molecule type" value="Genomic_DNA"/>
</dbReference>
<sequence>MKALRDRALLGACATIAGAALVVLGAALPAQAGTTDSSGAATIAAGQSTTGTLVDPGCLSAGRAASDCTYTTGVSLGTPERSTRAQVLADPGLSAAQKSEILATASPNGTLAVSSNHWSQFVTGVAYTQTQNGTFYYNGSRVWVTQSYSGYTGSHACFTNYVVTGWTISNVSKSDSGSTTSRNLYCGWNVNQPAWITTSWSMTATVHTNGTISGAGATVG</sequence>
<reference evidence="2" key="1">
    <citation type="submission" date="2023-06" db="EMBL/GenBank/DDBJ databases">
        <title>MT1 and MT2 Draft Genomes of Novel Species.</title>
        <authorList>
            <person name="Venkateswaran K."/>
        </authorList>
    </citation>
    <scope>NUCLEOTIDE SEQUENCE</scope>
    <source>
        <strain evidence="2">F6_8S_P_1B</strain>
    </source>
</reference>
<organism evidence="2 3">
    <name type="scientific">Leifsonia williamsii</name>
    <dbReference type="NCBI Taxonomy" id="3035919"/>
    <lineage>
        <taxon>Bacteria</taxon>
        <taxon>Bacillati</taxon>
        <taxon>Actinomycetota</taxon>
        <taxon>Actinomycetes</taxon>
        <taxon>Micrococcales</taxon>
        <taxon>Microbacteriaceae</taxon>
        <taxon>Leifsonia</taxon>
    </lineage>
</organism>
<evidence type="ECO:0000313" key="2">
    <source>
        <dbReference type="EMBL" id="MDN4612916.1"/>
    </source>
</evidence>
<dbReference type="Proteomes" id="UP001174208">
    <property type="component" value="Unassembled WGS sequence"/>
</dbReference>
<evidence type="ECO:0000256" key="1">
    <source>
        <dbReference type="SAM" id="SignalP"/>
    </source>
</evidence>
<keyword evidence="1" id="KW-0732">Signal</keyword>
<protein>
    <submittedName>
        <fullName evidence="2">Uncharacterized protein</fullName>
    </submittedName>
</protein>
<dbReference type="RefSeq" id="WP_301209735.1">
    <property type="nucleotide sequence ID" value="NZ_JAROCF010000001.1"/>
</dbReference>
<feature type="chain" id="PRO_5047099455" evidence="1">
    <location>
        <begin position="33"/>
        <end position="220"/>
    </location>
</feature>
<name>A0ABT8K7X3_9MICO</name>
<comment type="caution">
    <text evidence="2">The sequence shown here is derived from an EMBL/GenBank/DDBJ whole genome shotgun (WGS) entry which is preliminary data.</text>
</comment>
<proteinExistence type="predicted"/>